<comment type="function">
    <text evidence="6 7">Catalyzes a reversible aldol reaction between acetaldehyde and D-glyceraldehyde 3-phosphate to generate 2-deoxy-D-ribose 5-phosphate.</text>
</comment>
<evidence type="ECO:0000256" key="7">
    <source>
        <dbReference type="HAMAP-Rule" id="MF_00114"/>
    </source>
</evidence>
<dbReference type="GO" id="GO:0009264">
    <property type="term" value="P:deoxyribonucleotide catabolic process"/>
    <property type="evidence" value="ECO:0007669"/>
    <property type="project" value="UniProtKB-UniRule"/>
</dbReference>
<dbReference type="EC" id="4.1.2.4" evidence="7"/>
<dbReference type="PATRIC" id="fig|54005.3.peg.1096"/>
<name>A0A133PLP6_9FIRM</name>
<evidence type="ECO:0000256" key="5">
    <source>
        <dbReference type="ARBA" id="ARBA00048791"/>
    </source>
</evidence>
<dbReference type="GO" id="GO:0005737">
    <property type="term" value="C:cytoplasm"/>
    <property type="evidence" value="ECO:0007669"/>
    <property type="project" value="UniProtKB-SubCell"/>
</dbReference>
<dbReference type="Pfam" id="PF01791">
    <property type="entry name" value="DeoC"/>
    <property type="match status" value="1"/>
</dbReference>
<comment type="catalytic activity">
    <reaction evidence="5 7">
        <text>2-deoxy-D-ribose 5-phosphate = D-glyceraldehyde 3-phosphate + acetaldehyde</text>
        <dbReference type="Rhea" id="RHEA:12821"/>
        <dbReference type="ChEBI" id="CHEBI:15343"/>
        <dbReference type="ChEBI" id="CHEBI:59776"/>
        <dbReference type="ChEBI" id="CHEBI:62877"/>
        <dbReference type="EC" id="4.1.2.4"/>
    </reaction>
</comment>
<keyword evidence="3 7" id="KW-0456">Lyase</keyword>
<dbReference type="SMART" id="SM01133">
    <property type="entry name" value="DeoC"/>
    <property type="match status" value="1"/>
</dbReference>
<organism evidence="8">
    <name type="scientific">Peptoniphilus harei</name>
    <dbReference type="NCBI Taxonomy" id="54005"/>
    <lineage>
        <taxon>Bacteria</taxon>
        <taxon>Bacillati</taxon>
        <taxon>Bacillota</taxon>
        <taxon>Tissierellia</taxon>
        <taxon>Tissierellales</taxon>
        <taxon>Peptoniphilaceae</taxon>
        <taxon>Peptoniphilus</taxon>
    </lineage>
</organism>
<dbReference type="InterPro" id="IPR002915">
    <property type="entry name" value="DeoC/FbaB/LacD_aldolase"/>
</dbReference>
<dbReference type="FunFam" id="3.20.20.70:FF:000044">
    <property type="entry name" value="Deoxyribose-phosphate aldolase"/>
    <property type="match status" value="1"/>
</dbReference>
<comment type="subcellular location">
    <subcellularLocation>
        <location evidence="7">Cytoplasm</location>
    </subcellularLocation>
</comment>
<dbReference type="InterPro" id="IPR011343">
    <property type="entry name" value="DeoC"/>
</dbReference>
<dbReference type="GO" id="GO:0006018">
    <property type="term" value="P:2-deoxyribose 1-phosphate catabolic process"/>
    <property type="evidence" value="ECO:0007669"/>
    <property type="project" value="UniProtKB-UniRule"/>
</dbReference>
<feature type="active site" description="Schiff-base intermediate with acetaldehyde" evidence="7">
    <location>
        <position position="158"/>
    </location>
</feature>
<dbReference type="SUPFAM" id="SSF51569">
    <property type="entry name" value="Aldolase"/>
    <property type="match status" value="1"/>
</dbReference>
<dbReference type="GO" id="GO:0004139">
    <property type="term" value="F:deoxyribose-phosphate aldolase activity"/>
    <property type="evidence" value="ECO:0007669"/>
    <property type="project" value="UniProtKB-UniRule"/>
</dbReference>
<sequence>MGERLMEINRIIDHTLLKPESTEEQIEKILEEAKEYNFFSVCVNPVWVKKSAESLKDTDVKVCTVIGFPLGANTKEVKVFETEDAIKNGANEIDMVINIGLLKSKKYDLVKEEIQEIAKVCHENGALLKVILENCLLTKEEIVKACELSDEAGADFVKTSTGFSTSGADSEDVALMRKSVSERVKVKASGGIRDLKKSLEMIEKGADRLGVSAGVNIYKESKSL</sequence>
<proteinExistence type="inferred from homology"/>
<dbReference type="HAMAP" id="MF_00114">
    <property type="entry name" value="DeoC_type1"/>
    <property type="match status" value="1"/>
</dbReference>
<evidence type="ECO:0000256" key="4">
    <source>
        <dbReference type="ARBA" id="ARBA00023270"/>
    </source>
</evidence>
<evidence type="ECO:0000256" key="6">
    <source>
        <dbReference type="ARBA" id="ARBA00056337"/>
    </source>
</evidence>
<dbReference type="PANTHER" id="PTHR10889">
    <property type="entry name" value="DEOXYRIBOSE-PHOSPHATE ALDOLASE"/>
    <property type="match status" value="1"/>
</dbReference>
<dbReference type="InterPro" id="IPR013785">
    <property type="entry name" value="Aldolase_TIM"/>
</dbReference>
<evidence type="ECO:0000313" key="8">
    <source>
        <dbReference type="EMBL" id="KXA29489.1"/>
    </source>
</evidence>
<comment type="pathway">
    <text evidence="7">Carbohydrate degradation; 2-deoxy-D-ribose 1-phosphate degradation; D-glyceraldehyde 3-phosphate and acetaldehyde from 2-deoxy-alpha-D-ribose 1-phosphate: step 2/2.</text>
</comment>
<evidence type="ECO:0000256" key="2">
    <source>
        <dbReference type="ARBA" id="ARBA00022490"/>
    </source>
</evidence>
<dbReference type="PIRSF" id="PIRSF001357">
    <property type="entry name" value="DeoC"/>
    <property type="match status" value="1"/>
</dbReference>
<accession>A0A133PLP6</accession>
<keyword evidence="4 7" id="KW-0704">Schiff base</keyword>
<comment type="caution">
    <text evidence="8">The sequence shown here is derived from an EMBL/GenBank/DDBJ whole genome shotgun (WGS) entry which is preliminary data.</text>
</comment>
<dbReference type="AlphaFoldDB" id="A0A133PLP6"/>
<reference evidence="8 9" key="1">
    <citation type="submission" date="2016-01" db="EMBL/GenBank/DDBJ databases">
        <authorList>
            <person name="Oliw E.H."/>
        </authorList>
    </citation>
    <scope>NUCLEOTIDE SEQUENCE [LARGE SCALE GENOMIC DNA]</scope>
    <source>
        <strain evidence="8 9">CMW7756A</strain>
    </source>
</reference>
<dbReference type="GO" id="GO:0016052">
    <property type="term" value="P:carbohydrate catabolic process"/>
    <property type="evidence" value="ECO:0007669"/>
    <property type="project" value="TreeGrafter"/>
</dbReference>
<evidence type="ECO:0000256" key="3">
    <source>
        <dbReference type="ARBA" id="ARBA00023239"/>
    </source>
</evidence>
<dbReference type="NCBIfam" id="TIGR00126">
    <property type="entry name" value="deoC"/>
    <property type="match status" value="1"/>
</dbReference>
<comment type="similarity">
    <text evidence="1 7">Belongs to the DeoC/FbaB aldolase family. DeoC type 1 subfamily.</text>
</comment>
<evidence type="ECO:0000313" key="9">
    <source>
        <dbReference type="Proteomes" id="UP000070174"/>
    </source>
</evidence>
<gene>
    <name evidence="7" type="primary">deoC</name>
    <name evidence="8" type="ORF">HMPREF3229_01113</name>
</gene>
<dbReference type="Proteomes" id="UP000070174">
    <property type="component" value="Unassembled WGS sequence"/>
</dbReference>
<evidence type="ECO:0000256" key="1">
    <source>
        <dbReference type="ARBA" id="ARBA00010936"/>
    </source>
</evidence>
<feature type="active site" description="Proton donor/acceptor" evidence="7">
    <location>
        <position position="94"/>
    </location>
</feature>
<feature type="active site" description="Proton donor/acceptor" evidence="7">
    <location>
        <position position="187"/>
    </location>
</feature>
<dbReference type="PANTHER" id="PTHR10889:SF1">
    <property type="entry name" value="DEOXYRIBOSE-PHOSPHATE ALDOLASE"/>
    <property type="match status" value="1"/>
</dbReference>
<dbReference type="EMBL" id="LRQE01000034">
    <property type="protein sequence ID" value="KXA29489.1"/>
    <property type="molecule type" value="Genomic_DNA"/>
</dbReference>
<keyword evidence="2 7" id="KW-0963">Cytoplasm</keyword>
<dbReference type="UniPathway" id="UPA00002">
    <property type="reaction ID" value="UER00468"/>
</dbReference>
<dbReference type="Gene3D" id="3.20.20.70">
    <property type="entry name" value="Aldolase class I"/>
    <property type="match status" value="1"/>
</dbReference>
<dbReference type="CDD" id="cd00959">
    <property type="entry name" value="DeoC"/>
    <property type="match status" value="1"/>
</dbReference>
<dbReference type="InterPro" id="IPR028581">
    <property type="entry name" value="DeoC_typeI"/>
</dbReference>
<protein>
    <recommendedName>
        <fullName evidence="7">Deoxyribose-phosphate aldolase</fullName>
        <shortName evidence="7">DERA</shortName>
        <ecNumber evidence="7">4.1.2.4</ecNumber>
    </recommendedName>
    <alternativeName>
        <fullName evidence="7">2-deoxy-D-ribose 5-phosphate aldolase</fullName>
    </alternativeName>
    <alternativeName>
        <fullName evidence="7">Phosphodeoxyriboaldolase</fullName>
        <shortName evidence="7">Deoxyriboaldolase</shortName>
    </alternativeName>
</protein>